<feature type="transmembrane region" description="Helical" evidence="1">
    <location>
        <begin position="286"/>
        <end position="307"/>
    </location>
</feature>
<feature type="transmembrane region" description="Helical" evidence="1">
    <location>
        <begin position="35"/>
        <end position="54"/>
    </location>
</feature>
<name>A0A1N7HBT3_9RHOB</name>
<dbReference type="InterPro" id="IPR026841">
    <property type="entry name" value="Aur1/Ipt1"/>
</dbReference>
<dbReference type="RefSeq" id="WP_076534836.1">
    <property type="nucleotide sequence ID" value="NZ_FOAC01000002.1"/>
</dbReference>
<keyword evidence="1" id="KW-0812">Transmembrane</keyword>
<sequence length="374" mass="41651">MTMQTEIDFGRRSGSAIASGKAFTSLLGLGLRKNIILLLLVLAYYLAALAIGVYTARPVNTLSPTILVLMLASLVPLFLASMIIWRFAYMATSVRPEKPIGWLVQDFKTTILFDYQRLLSGGIAIFASIFFVAAFSYVKEAIPELNPFAWDEVFARMDRQMHGGVDAYIWLSPIFANDTMIRVVDKAYSAWFLLIYFFVFVACMDRENPIRRNAYLMSFTLTWIIGGSILATVFSSVGPIYFQDFGLGDQFLPLKDILLRQDAQRPLLAVEMQTRLLQNHLNGTDVGGISAMPSMHLATSWVMAFHAFRYSSKLGCIMVGFAVLIQLGSVILGWHYAIDGYAGFLVAAACWFSGSKLAQIQSRIDEPLDVSSVK</sequence>
<organism evidence="3 4">
    <name type="scientific">Roseovarius nanhaiticus</name>
    <dbReference type="NCBI Taxonomy" id="573024"/>
    <lineage>
        <taxon>Bacteria</taxon>
        <taxon>Pseudomonadati</taxon>
        <taxon>Pseudomonadota</taxon>
        <taxon>Alphaproteobacteria</taxon>
        <taxon>Rhodobacterales</taxon>
        <taxon>Roseobacteraceae</taxon>
        <taxon>Roseovarius</taxon>
    </lineage>
</organism>
<evidence type="ECO:0000256" key="1">
    <source>
        <dbReference type="SAM" id="Phobius"/>
    </source>
</evidence>
<feature type="transmembrane region" description="Helical" evidence="1">
    <location>
        <begin position="187"/>
        <end position="204"/>
    </location>
</feature>
<evidence type="ECO:0000259" key="2">
    <source>
        <dbReference type="Pfam" id="PF14378"/>
    </source>
</evidence>
<dbReference type="Pfam" id="PF14378">
    <property type="entry name" value="PAP2_3"/>
    <property type="match status" value="1"/>
</dbReference>
<feature type="domain" description="Inositolphosphotransferase Aur1/Ipt1" evidence="2">
    <location>
        <begin position="155"/>
        <end position="350"/>
    </location>
</feature>
<dbReference type="AlphaFoldDB" id="A0A1N7HBT3"/>
<dbReference type="SUPFAM" id="SSF48317">
    <property type="entry name" value="Acid phosphatase/Vanadium-dependent haloperoxidase"/>
    <property type="match status" value="1"/>
</dbReference>
<evidence type="ECO:0000313" key="4">
    <source>
        <dbReference type="Proteomes" id="UP000186019"/>
    </source>
</evidence>
<dbReference type="EMBL" id="FTNV01000003">
    <property type="protein sequence ID" value="SIS22325.1"/>
    <property type="molecule type" value="Genomic_DNA"/>
</dbReference>
<feature type="transmembrane region" description="Helical" evidence="1">
    <location>
        <begin position="314"/>
        <end position="334"/>
    </location>
</feature>
<proteinExistence type="predicted"/>
<dbReference type="OrthoDB" id="9816314at2"/>
<dbReference type="Proteomes" id="UP000186019">
    <property type="component" value="Unassembled WGS sequence"/>
</dbReference>
<feature type="transmembrane region" description="Helical" evidence="1">
    <location>
        <begin position="216"/>
        <end position="242"/>
    </location>
</feature>
<feature type="transmembrane region" description="Helical" evidence="1">
    <location>
        <begin position="66"/>
        <end position="88"/>
    </location>
</feature>
<dbReference type="InterPro" id="IPR036938">
    <property type="entry name" value="PAP2/HPO_sf"/>
</dbReference>
<evidence type="ECO:0000313" key="3">
    <source>
        <dbReference type="EMBL" id="SIS22325.1"/>
    </source>
</evidence>
<keyword evidence="4" id="KW-1185">Reference proteome</keyword>
<feature type="transmembrane region" description="Helical" evidence="1">
    <location>
        <begin position="118"/>
        <end position="138"/>
    </location>
</feature>
<accession>A0A1N7HBT3</accession>
<protein>
    <submittedName>
        <fullName evidence="3">PAP2 superfamily protein</fullName>
    </submittedName>
</protein>
<dbReference type="GO" id="GO:0016020">
    <property type="term" value="C:membrane"/>
    <property type="evidence" value="ECO:0007669"/>
    <property type="project" value="UniProtKB-SubCell"/>
</dbReference>
<dbReference type="STRING" id="573024.SAMN05216208_2611"/>
<keyword evidence="1" id="KW-0472">Membrane</keyword>
<keyword evidence="1" id="KW-1133">Transmembrane helix</keyword>
<gene>
    <name evidence="3" type="ORF">SAMN05421666_2704</name>
</gene>
<reference evidence="3 4" key="1">
    <citation type="submission" date="2017-01" db="EMBL/GenBank/DDBJ databases">
        <authorList>
            <person name="Mah S.A."/>
            <person name="Swanson W.J."/>
            <person name="Moy G.W."/>
            <person name="Vacquier V.D."/>
        </authorList>
    </citation>
    <scope>NUCLEOTIDE SEQUENCE [LARGE SCALE GENOMIC DNA]</scope>
    <source>
        <strain evidence="3 4">DSM 29590</strain>
    </source>
</reference>